<dbReference type="InterPro" id="IPR036691">
    <property type="entry name" value="Endo/exonu/phosph_ase_sf"/>
</dbReference>
<comment type="caution">
    <text evidence="1">The sequence shown here is derived from an EMBL/GenBank/DDBJ whole genome shotgun (WGS) entry which is preliminary data.</text>
</comment>
<dbReference type="SUPFAM" id="SSF56219">
    <property type="entry name" value="DNase I-like"/>
    <property type="match status" value="1"/>
</dbReference>
<dbReference type="EMBL" id="MVGT01003210">
    <property type="protein sequence ID" value="OVA04874.1"/>
    <property type="molecule type" value="Genomic_DNA"/>
</dbReference>
<dbReference type="Proteomes" id="UP000195402">
    <property type="component" value="Unassembled WGS sequence"/>
</dbReference>
<keyword evidence="2" id="KW-1185">Reference proteome</keyword>
<dbReference type="AlphaFoldDB" id="A0A200Q339"/>
<evidence type="ECO:0008006" key="3">
    <source>
        <dbReference type="Google" id="ProtNLM"/>
    </source>
</evidence>
<evidence type="ECO:0000313" key="2">
    <source>
        <dbReference type="Proteomes" id="UP000195402"/>
    </source>
</evidence>
<dbReference type="Gene3D" id="3.60.10.10">
    <property type="entry name" value="Endonuclease/exonuclease/phosphatase"/>
    <property type="match status" value="1"/>
</dbReference>
<name>A0A200Q339_MACCD</name>
<dbReference type="OrthoDB" id="1001388at2759"/>
<sequence>MVNVIVSEGSNQPEWLLTAIFGPPAKADRLDACNFIREIREEVDLPWVLLGDLNTIFNHSEKSGGNDFYLSDVRDILNIIDSTGLVNLGLPWAYIYLE</sequence>
<evidence type="ECO:0000313" key="1">
    <source>
        <dbReference type="EMBL" id="OVA04874.1"/>
    </source>
</evidence>
<reference evidence="1 2" key="1">
    <citation type="journal article" date="2017" name="Mol. Plant">
        <title>The Genome of Medicinal Plant Macleaya cordata Provides New Insights into Benzylisoquinoline Alkaloids Metabolism.</title>
        <authorList>
            <person name="Liu X."/>
            <person name="Liu Y."/>
            <person name="Huang P."/>
            <person name="Ma Y."/>
            <person name="Qing Z."/>
            <person name="Tang Q."/>
            <person name="Cao H."/>
            <person name="Cheng P."/>
            <person name="Zheng Y."/>
            <person name="Yuan Z."/>
            <person name="Zhou Y."/>
            <person name="Liu J."/>
            <person name="Tang Z."/>
            <person name="Zhuo Y."/>
            <person name="Zhang Y."/>
            <person name="Yu L."/>
            <person name="Huang J."/>
            <person name="Yang P."/>
            <person name="Peng Q."/>
            <person name="Zhang J."/>
            <person name="Jiang W."/>
            <person name="Zhang Z."/>
            <person name="Lin K."/>
            <person name="Ro D.K."/>
            <person name="Chen X."/>
            <person name="Xiong X."/>
            <person name="Shang Y."/>
            <person name="Huang S."/>
            <person name="Zeng J."/>
        </authorList>
    </citation>
    <scope>NUCLEOTIDE SEQUENCE [LARGE SCALE GENOMIC DNA]</scope>
    <source>
        <strain evidence="2">cv. BLH2017</strain>
        <tissue evidence="1">Root</tissue>
    </source>
</reference>
<dbReference type="InParanoid" id="A0A200Q339"/>
<protein>
    <recommendedName>
        <fullName evidence="3">Endonuclease/exonuclease/phosphatase</fullName>
    </recommendedName>
</protein>
<accession>A0A200Q339</accession>
<proteinExistence type="predicted"/>
<organism evidence="1 2">
    <name type="scientific">Macleaya cordata</name>
    <name type="common">Five-seeded plume-poppy</name>
    <name type="synonym">Bocconia cordata</name>
    <dbReference type="NCBI Taxonomy" id="56857"/>
    <lineage>
        <taxon>Eukaryota</taxon>
        <taxon>Viridiplantae</taxon>
        <taxon>Streptophyta</taxon>
        <taxon>Embryophyta</taxon>
        <taxon>Tracheophyta</taxon>
        <taxon>Spermatophyta</taxon>
        <taxon>Magnoliopsida</taxon>
        <taxon>Ranunculales</taxon>
        <taxon>Papaveraceae</taxon>
        <taxon>Papaveroideae</taxon>
        <taxon>Macleaya</taxon>
    </lineage>
</organism>
<dbReference type="OMA" id="HERIKDW"/>
<gene>
    <name evidence="1" type="ORF">BVC80_8441g11</name>
</gene>